<evidence type="ECO:0000256" key="2">
    <source>
        <dbReference type="SAM" id="Phobius"/>
    </source>
</evidence>
<keyword evidence="1" id="KW-0067">ATP-binding</keyword>
<dbReference type="InterPro" id="IPR027417">
    <property type="entry name" value="P-loop_NTPase"/>
</dbReference>
<accession>A0A822XTT5</accession>
<organism evidence="5 6">
    <name type="scientific">Nelumbo nucifera</name>
    <name type="common">Sacred lotus</name>
    <dbReference type="NCBI Taxonomy" id="4432"/>
    <lineage>
        <taxon>Eukaryota</taxon>
        <taxon>Viridiplantae</taxon>
        <taxon>Streptophyta</taxon>
        <taxon>Embryophyta</taxon>
        <taxon>Tracheophyta</taxon>
        <taxon>Spermatophyta</taxon>
        <taxon>Magnoliopsida</taxon>
        <taxon>Proteales</taxon>
        <taxon>Nelumbonaceae</taxon>
        <taxon>Nelumbo</taxon>
    </lineage>
</organism>
<evidence type="ECO:0000259" key="4">
    <source>
        <dbReference type="Pfam" id="PF14214"/>
    </source>
</evidence>
<evidence type="ECO:0000313" key="5">
    <source>
        <dbReference type="EMBL" id="DAD25034.1"/>
    </source>
</evidence>
<dbReference type="Pfam" id="PF05970">
    <property type="entry name" value="PIF1"/>
    <property type="match status" value="1"/>
</dbReference>
<comment type="catalytic activity">
    <reaction evidence="1">
        <text>ATP + H2O = ADP + phosphate + H(+)</text>
        <dbReference type="Rhea" id="RHEA:13065"/>
        <dbReference type="ChEBI" id="CHEBI:15377"/>
        <dbReference type="ChEBI" id="CHEBI:15378"/>
        <dbReference type="ChEBI" id="CHEBI:30616"/>
        <dbReference type="ChEBI" id="CHEBI:43474"/>
        <dbReference type="ChEBI" id="CHEBI:456216"/>
        <dbReference type="EC" id="5.6.2.3"/>
    </reaction>
</comment>
<dbReference type="PANTHER" id="PTHR10492:SF90">
    <property type="entry name" value="ATP-DEPENDENT DNA HELICASE"/>
    <property type="match status" value="1"/>
</dbReference>
<keyword evidence="6" id="KW-1185">Reference proteome</keyword>
<sequence length="1086" mass="124773">MWIQEWLPSSSISSISNPIFYLCCLDGKVKLPLLPETPSVLQDLFEGKYDTTKSKFNELIRVYNSMCSFTSMGGKIDYQLIQGRELAYWYLSKENAQSLHSYIYIYIYIYIIYIYIYIYDTEHEIANSLSSIHNDQIGAELDPNIVHDIQMMLNQINPYAKFFRSARDLQYNKPSCNEVAALMVGDGSQSINRHDVIVSTLDNRLKRIDKTYPYGWKLDIPYQCVPCARSQHQHMVTLRDFTAYRIHNRLNEGKTLLQGGRAFQQYLVDCYAAIEDDRLRYCKSNQKQLRSEVCQGIQDAINVGDTNASLIGRRYILPSSFTELPNKNDNPLLYETIVKFMIHGPCGNQNPSSPCMIASKCKSHYPRQFFVETSENSWNSSSDNRWVAPYNKDLSRKYNAHINVEIGFDKENLVIHKLPTSHPRETNSYKQIDEIQQYKNPPIERLQYHLEDQQVLVFYDHQSLEREKSRPGIERTIALTYVDFPRYWGMVIGRLYYAHPSSGERYYLRELLQIAHGATSFEDMRTVNGVTHDFYKAACITLGLLDNDNEWDYALIEASIWATSNQMHDIFVSILLINEIANPRQLWNNHWKKSKNSQIQLTDNELQNWALLEIETILNQNNKSLTNYLGMPTPSNNLIHGNLNRLIWQELSYDVTTLKVEFEHIYDPLNPQQRLVFNKIMHACMGNIGGFFFVYGSSGTDKTYLWRALILKLRSEQKIVVATATSGIAPFILPGVKTTHSTFKIPIDLNETSTSNMIIRDEALMAHRYVFEVLDRTLKDLMKPFDPAASDKVFDGKTSVLGGDFRQILLVYLPNLNQKTLNKLHLLQIRSSKLENGDIIGIFTLEYVEPDWIPIPDDILLEDTRDGASPLVNNEKYLCERASFAPRNNEVNAINSYILSLIPGNECTYLSADTISNTNDVSPSYLNLYLPEYLNSLNFPGIPNHSLNQSCGLCNGTRLVVEALGKHVIEAKVITGNRISQTIFIPKIIMSPIEISLPFQLKRRQFPIKLALGMTINKSQGQTLKHVGVCLENPVFSHDQLYVVVSRVSFRSGLKILLIKKNERPTGFTRNVVDKEVFSELNRHSY</sequence>
<dbReference type="EMBL" id="DUZY01000001">
    <property type="protein sequence ID" value="DAD25034.1"/>
    <property type="molecule type" value="Genomic_DNA"/>
</dbReference>
<comment type="similarity">
    <text evidence="1">Belongs to the helicase family.</text>
</comment>
<dbReference type="InterPro" id="IPR010285">
    <property type="entry name" value="DNA_helicase_pif1-like_DEAD"/>
</dbReference>
<dbReference type="GO" id="GO:0006281">
    <property type="term" value="P:DNA repair"/>
    <property type="evidence" value="ECO:0007669"/>
    <property type="project" value="UniProtKB-KW"/>
</dbReference>
<keyword evidence="2" id="KW-1133">Transmembrane helix</keyword>
<dbReference type="SUPFAM" id="SSF52540">
    <property type="entry name" value="P-loop containing nucleoside triphosphate hydrolases"/>
    <property type="match status" value="2"/>
</dbReference>
<keyword evidence="2" id="KW-0472">Membrane</keyword>
<feature type="transmembrane region" description="Helical" evidence="2">
    <location>
        <begin position="101"/>
        <end position="119"/>
    </location>
</feature>
<dbReference type="Pfam" id="PF14214">
    <property type="entry name" value="Helitron_like_N"/>
    <property type="match status" value="1"/>
</dbReference>
<dbReference type="GO" id="GO:0016787">
    <property type="term" value="F:hydrolase activity"/>
    <property type="evidence" value="ECO:0007669"/>
    <property type="project" value="UniProtKB-KW"/>
</dbReference>
<dbReference type="PANTHER" id="PTHR10492">
    <property type="match status" value="1"/>
</dbReference>
<reference evidence="5 6" key="1">
    <citation type="journal article" date="2020" name="Mol. Biol. Evol.">
        <title>Distinct Expression and Methylation Patterns for Genes with Different Fates following a Single Whole-Genome Duplication in Flowering Plants.</title>
        <authorList>
            <person name="Shi T."/>
            <person name="Rahmani R.S."/>
            <person name="Gugger P.F."/>
            <person name="Wang M."/>
            <person name="Li H."/>
            <person name="Zhang Y."/>
            <person name="Li Z."/>
            <person name="Wang Q."/>
            <person name="Van de Peer Y."/>
            <person name="Marchal K."/>
            <person name="Chen J."/>
        </authorList>
    </citation>
    <scope>NUCLEOTIDE SEQUENCE [LARGE SCALE GENOMIC DNA]</scope>
    <source>
        <tissue evidence="5">Leaf</tissue>
    </source>
</reference>
<dbReference type="Gene3D" id="3.40.50.300">
    <property type="entry name" value="P-loop containing nucleotide triphosphate hydrolases"/>
    <property type="match status" value="1"/>
</dbReference>
<keyword evidence="1" id="KW-0547">Nucleotide-binding</keyword>
<evidence type="ECO:0000259" key="3">
    <source>
        <dbReference type="Pfam" id="PF05970"/>
    </source>
</evidence>
<feature type="domain" description="Helitron helicase-like" evidence="4">
    <location>
        <begin position="241"/>
        <end position="322"/>
    </location>
</feature>
<dbReference type="GO" id="GO:0000723">
    <property type="term" value="P:telomere maintenance"/>
    <property type="evidence" value="ECO:0007669"/>
    <property type="project" value="InterPro"/>
</dbReference>
<dbReference type="GO" id="GO:0043139">
    <property type="term" value="F:5'-3' DNA helicase activity"/>
    <property type="evidence" value="ECO:0007669"/>
    <property type="project" value="UniProtKB-EC"/>
</dbReference>
<dbReference type="InterPro" id="IPR025476">
    <property type="entry name" value="Helitron_helicase-like"/>
</dbReference>
<comment type="cofactor">
    <cofactor evidence="1">
        <name>Mg(2+)</name>
        <dbReference type="ChEBI" id="CHEBI:18420"/>
    </cofactor>
</comment>
<dbReference type="Proteomes" id="UP000607653">
    <property type="component" value="Unassembled WGS sequence"/>
</dbReference>
<keyword evidence="1" id="KW-0378">Hydrolase</keyword>
<evidence type="ECO:0000313" key="6">
    <source>
        <dbReference type="Proteomes" id="UP000607653"/>
    </source>
</evidence>
<keyword evidence="1" id="KW-0233">DNA recombination</keyword>
<protein>
    <recommendedName>
        <fullName evidence="1">ATP-dependent DNA helicase</fullName>
        <ecNumber evidence="1">5.6.2.3</ecNumber>
    </recommendedName>
</protein>
<feature type="domain" description="DNA helicase Pif1-like DEAD-box helicase" evidence="3">
    <location>
        <begin position="669"/>
        <end position="812"/>
    </location>
</feature>
<dbReference type="GO" id="GO:0005524">
    <property type="term" value="F:ATP binding"/>
    <property type="evidence" value="ECO:0007669"/>
    <property type="project" value="UniProtKB-KW"/>
</dbReference>
<comment type="caution">
    <text evidence="5">The sequence shown here is derived from an EMBL/GenBank/DDBJ whole genome shotgun (WGS) entry which is preliminary data.</text>
</comment>
<keyword evidence="1" id="KW-0347">Helicase</keyword>
<gene>
    <name evidence="5" type="ORF">HUJ06_026498</name>
</gene>
<dbReference type="GO" id="GO:0006310">
    <property type="term" value="P:DNA recombination"/>
    <property type="evidence" value="ECO:0007669"/>
    <property type="project" value="UniProtKB-KW"/>
</dbReference>
<proteinExistence type="inferred from homology"/>
<evidence type="ECO:0000256" key="1">
    <source>
        <dbReference type="RuleBase" id="RU363044"/>
    </source>
</evidence>
<dbReference type="AlphaFoldDB" id="A0A822XTT5"/>
<keyword evidence="2" id="KW-0812">Transmembrane</keyword>
<keyword evidence="1" id="KW-0234">DNA repair</keyword>
<keyword evidence="1" id="KW-0227">DNA damage</keyword>
<name>A0A822XTT5_NELNU</name>
<dbReference type="EC" id="5.6.2.3" evidence="1"/>